<sequence length="413" mass="47755">MDILAHAQELIYHLLEAMPSPYQRQSLHALLELFLRAQGSPLPEHSKLKSPSALSRFLNVYSWSVREVIRRLREAVRQQLRQYCPHGRRPHLQVIVDLTTLEKRGKGTAFEQLVSVLHGKRGVHLVVLYLVAGPWRIPWSFRVYRGKGTASPAHLGLQLVRQLPNWLRKAFRLVVLADTAFGSMDFLRGIRKLKLHAITGVRYDRCLQDGRQLFQLHKPGQQVRLKGVHFPVTVAWFYLKREGQQSRLKRYVLSTKPLKASTIVWWGRHRWQIWWGRHRWQIEDWFKTAKHRFGLHRFGQQTQLGLYRWLVLSLTAFILAHWGYLSTNQKTLPDWAEAATIVLEPRPGGCCPAASGSRAKAKAFATARMGHPDHEVQDMSQTPQGEGTVFETWLNQRLIASLKVHQLDSTQTL</sequence>
<name>A0ABV0JHC9_9CYAN</name>
<proteinExistence type="predicted"/>
<dbReference type="Pfam" id="PF13546">
    <property type="entry name" value="DDE_5"/>
    <property type="match status" value="1"/>
</dbReference>
<dbReference type="SUPFAM" id="SSF53098">
    <property type="entry name" value="Ribonuclease H-like"/>
    <property type="match status" value="2"/>
</dbReference>
<organism evidence="2 3">
    <name type="scientific">Trichocoleus desertorum GB2-A4</name>
    <dbReference type="NCBI Taxonomy" id="2933944"/>
    <lineage>
        <taxon>Bacteria</taxon>
        <taxon>Bacillati</taxon>
        <taxon>Cyanobacteriota</taxon>
        <taxon>Cyanophyceae</taxon>
        <taxon>Leptolyngbyales</taxon>
        <taxon>Trichocoleusaceae</taxon>
        <taxon>Trichocoleus</taxon>
    </lineage>
</organism>
<protein>
    <submittedName>
        <fullName evidence="2">Transposase</fullName>
    </submittedName>
</protein>
<dbReference type="Proteomes" id="UP001464891">
    <property type="component" value="Unassembled WGS sequence"/>
</dbReference>
<evidence type="ECO:0000313" key="2">
    <source>
        <dbReference type="EMBL" id="MEP0820718.1"/>
    </source>
</evidence>
<dbReference type="InterPro" id="IPR038721">
    <property type="entry name" value="IS701-like_DDE_dom"/>
</dbReference>
<gene>
    <name evidence="2" type="ORF">NC998_26875</name>
</gene>
<evidence type="ECO:0000313" key="3">
    <source>
        <dbReference type="Proteomes" id="UP001464891"/>
    </source>
</evidence>
<comment type="caution">
    <text evidence="2">The sequence shown here is derived from an EMBL/GenBank/DDBJ whole genome shotgun (WGS) entry which is preliminary data.</text>
</comment>
<evidence type="ECO:0000259" key="1">
    <source>
        <dbReference type="Pfam" id="PF13546"/>
    </source>
</evidence>
<accession>A0ABV0JHC9</accession>
<feature type="domain" description="Transposase IS701-like DDE" evidence="1">
    <location>
        <begin position="49"/>
        <end position="213"/>
    </location>
</feature>
<dbReference type="EMBL" id="JAMPKM010000041">
    <property type="protein sequence ID" value="MEP0820718.1"/>
    <property type="molecule type" value="Genomic_DNA"/>
</dbReference>
<keyword evidence="3" id="KW-1185">Reference proteome</keyword>
<dbReference type="InterPro" id="IPR012337">
    <property type="entry name" value="RNaseH-like_sf"/>
</dbReference>
<reference evidence="2 3" key="1">
    <citation type="submission" date="2022-04" db="EMBL/GenBank/DDBJ databases">
        <title>Positive selection, recombination, and allopatry shape intraspecific diversity of widespread and dominant cyanobacteria.</title>
        <authorList>
            <person name="Wei J."/>
            <person name="Shu W."/>
            <person name="Hu C."/>
        </authorList>
    </citation>
    <scope>NUCLEOTIDE SEQUENCE [LARGE SCALE GENOMIC DNA]</scope>
    <source>
        <strain evidence="2 3">GB2-A4</strain>
    </source>
</reference>